<evidence type="ECO:0000313" key="1">
    <source>
        <dbReference type="EMBL" id="SFO60292.1"/>
    </source>
</evidence>
<sequence length="109" mass="12515">MSYEEIKSRLKEELINNNLTSLTLKTLGGKSEVSFSISENGENIEITTTSGKSSYPINENIFNAVRERYDFLPTTEKFISGQYNTEKWPDTPNHILAPYIPVLIRHYQV</sequence>
<reference evidence="2" key="1">
    <citation type="submission" date="2016-10" db="EMBL/GenBank/DDBJ databases">
        <authorList>
            <person name="Varghese N."/>
            <person name="Submissions S."/>
        </authorList>
    </citation>
    <scope>NUCLEOTIDE SEQUENCE [LARGE SCALE GENOMIC DNA]</scope>
    <source>
        <strain evidence="2">DSM 15282</strain>
    </source>
</reference>
<organism evidence="1 2">
    <name type="scientific">Algoriphagus ornithinivorans</name>
    <dbReference type="NCBI Taxonomy" id="226506"/>
    <lineage>
        <taxon>Bacteria</taxon>
        <taxon>Pseudomonadati</taxon>
        <taxon>Bacteroidota</taxon>
        <taxon>Cytophagia</taxon>
        <taxon>Cytophagales</taxon>
        <taxon>Cyclobacteriaceae</taxon>
        <taxon>Algoriphagus</taxon>
    </lineage>
</organism>
<accession>A0A1I5IIM0</accession>
<dbReference type="RefSeq" id="WP_091655005.1">
    <property type="nucleotide sequence ID" value="NZ_FOVW01000009.1"/>
</dbReference>
<protein>
    <submittedName>
        <fullName evidence="1">Uncharacterized protein</fullName>
    </submittedName>
</protein>
<dbReference type="Proteomes" id="UP000199564">
    <property type="component" value="Unassembled WGS sequence"/>
</dbReference>
<dbReference type="STRING" id="226506.SAMN04488519_1099"/>
<keyword evidence="2" id="KW-1185">Reference proteome</keyword>
<proteinExistence type="predicted"/>
<dbReference type="AlphaFoldDB" id="A0A1I5IIM0"/>
<evidence type="ECO:0000313" key="2">
    <source>
        <dbReference type="Proteomes" id="UP000199564"/>
    </source>
</evidence>
<gene>
    <name evidence="1" type="ORF">SAMN04488519_1099</name>
</gene>
<dbReference type="EMBL" id="FOVW01000009">
    <property type="protein sequence ID" value="SFO60292.1"/>
    <property type="molecule type" value="Genomic_DNA"/>
</dbReference>
<name>A0A1I5IIM0_9BACT</name>